<proteinExistence type="inferred from homology"/>
<dbReference type="PANTHER" id="PTHR43039">
    <property type="entry name" value="ESTERASE-RELATED"/>
    <property type="match status" value="1"/>
</dbReference>
<keyword evidence="2" id="KW-0378">Hydrolase</keyword>
<dbReference type="FunFam" id="3.40.50.1820:FF:000042">
    <property type="entry name" value="probable strigolactone esterase DAD2"/>
    <property type="match status" value="1"/>
</dbReference>
<comment type="caution">
    <text evidence="4">The sequence shown here is derived from an EMBL/GenBank/DDBJ whole genome shotgun (WGS) entry which is preliminary data.</text>
</comment>
<dbReference type="SUPFAM" id="SSF53474">
    <property type="entry name" value="alpha/beta-Hydrolases"/>
    <property type="match status" value="1"/>
</dbReference>
<sequence length="273" mass="29606">MVVCGKGLSAAINSNIVGAGNEIVVLAHGYGGDQSIWDKIVPCLAEKYRVLLFDWNFSGASQANRQKLFDLIKYSSFDAFADDLIDLMDEMDLTSSVFVGHSMSGMIGCIASIKRPLLFRKLVLIGASPRYMNSEDYEGGFEMSEIEQILSSIETDFQSWASAFAPAAVGGKDVQAIEKFEKSLSIMSPEAALSVAKTIFLGDLRATLEDVSAPCTIIQTANDVVVPKSVGYFMQEKMKGKSKVEIIDTDGHFPQLTAHEQLLDVLGKALASP</sequence>
<evidence type="ECO:0000256" key="1">
    <source>
        <dbReference type="ARBA" id="ARBA00008645"/>
    </source>
</evidence>
<dbReference type="GO" id="GO:0016787">
    <property type="term" value="F:hydrolase activity"/>
    <property type="evidence" value="ECO:0007669"/>
    <property type="project" value="UniProtKB-KW"/>
</dbReference>
<name>A0AAD3TDR3_NEPGR</name>
<dbReference type="InterPro" id="IPR000073">
    <property type="entry name" value="AB_hydrolase_1"/>
</dbReference>
<dbReference type="Proteomes" id="UP001279734">
    <property type="component" value="Unassembled WGS sequence"/>
</dbReference>
<comment type="similarity">
    <text evidence="1">Belongs to the AB hydrolase superfamily.</text>
</comment>
<dbReference type="Gene3D" id="3.40.50.1820">
    <property type="entry name" value="alpha/beta hydrolase"/>
    <property type="match status" value="1"/>
</dbReference>
<feature type="domain" description="AB hydrolase-1" evidence="3">
    <location>
        <begin position="23"/>
        <end position="257"/>
    </location>
</feature>
<dbReference type="InterPro" id="IPR029058">
    <property type="entry name" value="AB_hydrolase_fold"/>
</dbReference>
<dbReference type="EMBL" id="BSYO01000032">
    <property type="protein sequence ID" value="GMH27338.1"/>
    <property type="molecule type" value="Genomic_DNA"/>
</dbReference>
<dbReference type="AlphaFoldDB" id="A0AAD3TDR3"/>
<protein>
    <recommendedName>
        <fullName evidence="3">AB hydrolase-1 domain-containing protein</fullName>
    </recommendedName>
</protein>
<organism evidence="4 5">
    <name type="scientific">Nepenthes gracilis</name>
    <name type="common">Slender pitcher plant</name>
    <dbReference type="NCBI Taxonomy" id="150966"/>
    <lineage>
        <taxon>Eukaryota</taxon>
        <taxon>Viridiplantae</taxon>
        <taxon>Streptophyta</taxon>
        <taxon>Embryophyta</taxon>
        <taxon>Tracheophyta</taxon>
        <taxon>Spermatophyta</taxon>
        <taxon>Magnoliopsida</taxon>
        <taxon>eudicotyledons</taxon>
        <taxon>Gunneridae</taxon>
        <taxon>Pentapetalae</taxon>
        <taxon>Caryophyllales</taxon>
        <taxon>Nepenthaceae</taxon>
        <taxon>Nepenthes</taxon>
    </lineage>
</organism>
<keyword evidence="5" id="KW-1185">Reference proteome</keyword>
<accession>A0AAD3TDR3</accession>
<evidence type="ECO:0000313" key="4">
    <source>
        <dbReference type="EMBL" id="GMH27338.1"/>
    </source>
</evidence>
<evidence type="ECO:0000313" key="5">
    <source>
        <dbReference type="Proteomes" id="UP001279734"/>
    </source>
</evidence>
<dbReference type="Pfam" id="PF00561">
    <property type="entry name" value="Abhydrolase_1"/>
    <property type="match status" value="1"/>
</dbReference>
<evidence type="ECO:0000256" key="2">
    <source>
        <dbReference type="ARBA" id="ARBA00022801"/>
    </source>
</evidence>
<gene>
    <name evidence="4" type="ORF">Nepgr_029181</name>
</gene>
<evidence type="ECO:0000259" key="3">
    <source>
        <dbReference type="Pfam" id="PF00561"/>
    </source>
</evidence>
<reference evidence="4" key="1">
    <citation type="submission" date="2023-05" db="EMBL/GenBank/DDBJ databases">
        <title>Nepenthes gracilis genome sequencing.</title>
        <authorList>
            <person name="Fukushima K."/>
        </authorList>
    </citation>
    <scope>NUCLEOTIDE SEQUENCE</scope>
    <source>
        <strain evidence="4">SING2019-196</strain>
    </source>
</reference>